<evidence type="ECO:0000256" key="2">
    <source>
        <dbReference type="ARBA" id="ARBA00022475"/>
    </source>
</evidence>
<dbReference type="EC" id="2.7.8.-" evidence="8"/>
<evidence type="ECO:0000256" key="8">
    <source>
        <dbReference type="NCBIfam" id="TIGR04265"/>
    </source>
</evidence>
<evidence type="ECO:0000313" key="11">
    <source>
        <dbReference type="Proteomes" id="UP001549691"/>
    </source>
</evidence>
<evidence type="ECO:0000256" key="7">
    <source>
        <dbReference type="ARBA" id="ARBA00023136"/>
    </source>
</evidence>
<name>A0ABV2TKD2_9RHOO</name>
<reference evidence="10 11" key="1">
    <citation type="submission" date="2024-07" db="EMBL/GenBank/DDBJ databases">
        <title>Uliginosibacterium flavum JJ3220;KACC:17644.</title>
        <authorList>
            <person name="Kim M.K."/>
        </authorList>
    </citation>
    <scope>NUCLEOTIDE SEQUENCE [LARGE SCALE GENOMIC DNA]</scope>
    <source>
        <strain evidence="10 11">KACC:17644</strain>
    </source>
</reference>
<protein>
    <recommendedName>
        <fullName evidence="8">Cardiolipin synthase</fullName>
        <ecNumber evidence="8">2.7.8.-</ecNumber>
    </recommendedName>
</protein>
<dbReference type="Proteomes" id="UP001549691">
    <property type="component" value="Unassembled WGS sequence"/>
</dbReference>
<feature type="domain" description="PLD phosphodiesterase" evidence="9">
    <location>
        <begin position="201"/>
        <end position="228"/>
    </location>
</feature>
<dbReference type="InterPro" id="IPR022924">
    <property type="entry name" value="Cardiolipin_synthase"/>
</dbReference>
<organism evidence="10 11">
    <name type="scientific">Uliginosibacterium flavum</name>
    <dbReference type="NCBI Taxonomy" id="1396831"/>
    <lineage>
        <taxon>Bacteria</taxon>
        <taxon>Pseudomonadati</taxon>
        <taxon>Pseudomonadota</taxon>
        <taxon>Betaproteobacteria</taxon>
        <taxon>Rhodocyclales</taxon>
        <taxon>Zoogloeaceae</taxon>
        <taxon>Uliginosibacterium</taxon>
    </lineage>
</organism>
<evidence type="ECO:0000256" key="3">
    <source>
        <dbReference type="ARBA" id="ARBA00022679"/>
    </source>
</evidence>
<evidence type="ECO:0000256" key="6">
    <source>
        <dbReference type="ARBA" id="ARBA00022989"/>
    </source>
</evidence>
<evidence type="ECO:0000256" key="5">
    <source>
        <dbReference type="ARBA" id="ARBA00022737"/>
    </source>
</evidence>
<evidence type="ECO:0000259" key="9">
    <source>
        <dbReference type="PROSITE" id="PS50035"/>
    </source>
</evidence>
<evidence type="ECO:0000256" key="4">
    <source>
        <dbReference type="ARBA" id="ARBA00022692"/>
    </source>
</evidence>
<dbReference type="InterPro" id="IPR025202">
    <property type="entry name" value="PLD-like_dom"/>
</dbReference>
<dbReference type="Gene3D" id="3.30.870.10">
    <property type="entry name" value="Endonuclease Chain A"/>
    <property type="match status" value="2"/>
</dbReference>
<keyword evidence="4" id="KW-0812">Transmembrane</keyword>
<keyword evidence="6" id="KW-1133">Transmembrane helix</keyword>
<comment type="subcellular location">
    <subcellularLocation>
        <location evidence="1">Cell membrane</location>
    </subcellularLocation>
</comment>
<keyword evidence="11" id="KW-1185">Reference proteome</keyword>
<keyword evidence="5" id="KW-0677">Repeat</keyword>
<gene>
    <name evidence="10" type="primary">cls</name>
    <name evidence="10" type="ORF">ABXR19_07320</name>
</gene>
<dbReference type="PANTHER" id="PTHR21248">
    <property type="entry name" value="CARDIOLIPIN SYNTHASE"/>
    <property type="match status" value="1"/>
</dbReference>
<proteinExistence type="predicted"/>
<evidence type="ECO:0000313" key="10">
    <source>
        <dbReference type="EMBL" id="MET7013995.1"/>
    </source>
</evidence>
<comment type="caution">
    <text evidence="10">The sequence shown here is derived from an EMBL/GenBank/DDBJ whole genome shotgun (WGS) entry which is preliminary data.</text>
</comment>
<feature type="domain" description="PLD phosphodiesterase" evidence="9">
    <location>
        <begin position="386"/>
        <end position="413"/>
    </location>
</feature>
<evidence type="ECO:0000256" key="1">
    <source>
        <dbReference type="ARBA" id="ARBA00004236"/>
    </source>
</evidence>
<dbReference type="CDD" id="cd09110">
    <property type="entry name" value="PLDc_CLS_1"/>
    <property type="match status" value="1"/>
</dbReference>
<dbReference type="SUPFAM" id="SSF56024">
    <property type="entry name" value="Phospholipase D/nuclease"/>
    <property type="match status" value="2"/>
</dbReference>
<dbReference type="PROSITE" id="PS50035">
    <property type="entry name" value="PLD"/>
    <property type="match status" value="2"/>
</dbReference>
<keyword evidence="7" id="KW-0472">Membrane</keyword>
<dbReference type="InterPro" id="IPR001736">
    <property type="entry name" value="PLipase_D/transphosphatidylase"/>
</dbReference>
<dbReference type="SMART" id="SM00155">
    <property type="entry name" value="PLDc"/>
    <property type="match status" value="2"/>
</dbReference>
<dbReference type="Pfam" id="PF13091">
    <property type="entry name" value="PLDc_2"/>
    <property type="match status" value="2"/>
</dbReference>
<dbReference type="CDD" id="cd09159">
    <property type="entry name" value="PLDc_ybhO_like_2"/>
    <property type="match status" value="1"/>
</dbReference>
<dbReference type="NCBIfam" id="TIGR04265">
    <property type="entry name" value="bac_cardiolipin"/>
    <property type="match status" value="1"/>
</dbReference>
<dbReference type="RefSeq" id="WP_354600455.1">
    <property type="nucleotide sequence ID" value="NZ_JBEWZI010000006.1"/>
</dbReference>
<dbReference type="EMBL" id="JBEWZI010000006">
    <property type="protein sequence ID" value="MET7013995.1"/>
    <property type="molecule type" value="Genomic_DNA"/>
</dbReference>
<accession>A0ABV2TKD2</accession>
<dbReference type="PANTHER" id="PTHR21248:SF22">
    <property type="entry name" value="PHOSPHOLIPASE D"/>
    <property type="match status" value="1"/>
</dbReference>
<keyword evidence="3" id="KW-0808">Transferase</keyword>
<sequence length="473" mass="51738">MGPTIARQHTPHPIAARLASGLAVLALLGLVCCSSLPRITPDLARTSGRPVQLQGANGPLSAAQSKLILDKLERRGETTNIFDRHLALEEAIVGSPLSTGNQVRLLQDGPATYQAMFTAIASARDHINMETYILDDDEIGQRFAQALIAKQRQGVQVNLIRDSVGTLATPAAFFKQMSESGIAMLEFNPVNPLAARKGWELNQRDHRKLLIVDGRTAFLGGINISSVYSGGSFSTKAKPKPDGKLAWRDTHLQLQGPVVAELQKLFIATWENQKGKPLAAKKYYPAPEKAGRQIVRAIGSSPDEAYSLIYATLLSAIGSAETSVHLTNAYFVPDPQLLAALEAAARRGVDVTLILPSQTDSALVFHAGRGYYDQLLRAGVKIFERRDVILHSKTGLIDGVWATVGSTNLDWRSFLHNQELNAVVLGAEFGAQLQTLFDEDLAASDAIVLEQWEQRGLDLRLKEYFARLWAYWL</sequence>
<keyword evidence="2" id="KW-1003">Cell membrane</keyword>